<feature type="domain" description="DH" evidence="5">
    <location>
        <begin position="104"/>
        <end position="289"/>
    </location>
</feature>
<dbReference type="EMBL" id="JARO02002983">
    <property type="protein sequence ID" value="KPP71438.1"/>
    <property type="molecule type" value="Genomic_DNA"/>
</dbReference>
<dbReference type="FunFam" id="2.30.30.40:FF:000177">
    <property type="entry name" value="Rho guanine nucleotide exchange factor (GEF) 37"/>
    <property type="match status" value="1"/>
</dbReference>
<dbReference type="InterPro" id="IPR036028">
    <property type="entry name" value="SH3-like_dom_sf"/>
</dbReference>
<dbReference type="InterPro" id="IPR000219">
    <property type="entry name" value="DH_dom"/>
</dbReference>
<feature type="compositionally biased region" description="Polar residues" evidence="3">
    <location>
        <begin position="39"/>
        <end position="52"/>
    </location>
</feature>
<evidence type="ECO:0000256" key="2">
    <source>
        <dbReference type="PROSITE-ProRule" id="PRU00192"/>
    </source>
</evidence>
<dbReference type="PROSITE" id="PS50002">
    <property type="entry name" value="SH3"/>
    <property type="match status" value="2"/>
</dbReference>
<sequence>MQTWLWVMAPSPALLISTRPRLTPLDPASQAAAAAASVTMETPSRTDSSPSECEQGEVAATEVTGRDMEDVDVLEEDTEKEAGEEVAKDEEAGKRAARELATQRKLLAIEELVLTERNYLRHLRLCSVTIRSNLQKVQPPLANLDTMFLHIQEVMDVSERLLTLLDRGQPSNPGFLSLLCDAFLSLRTDMEAAYREYLASYGNVTALENSYKQKEAVWQEVVKVVKASAPEVNASSPTFFLVMPVQRIARYPLLLQTIQKHTDPRDPAYLALEDVARIAVDMNCKINEYKRFREVADKYKKTETLSIRDKINRLNGHSIAKKTARLGQGITDLHENVENFLGHLQAFLACRPEERDLDLGSDRGVVSYREITAALKQWIYPTFERRVRTLVHRPLCSLREMLAGPRNLIRKRLDKLLDYEALGEKSGLSYEEQAVAGAYRTINALLVAELPQFNGTALQLLWGILGAFSCLQRDLAADTEQLFASYTHELPHSLLEPSAFWEWASAAVCEEAKRLDAIFQNVQEELNAPIVQPLSPSSQRRLQVLMERHSPEKIYQLTRHVVGSRELDLTLQRGELVALVSEMDTRGDRRRWLVDAGGPRGYVPSSKLVRYRQVTKEVPPSPHFTTAVGREAIRRHSYSPESHPFVTMAMPCFQVFAGYDFTARSHHEVTLRSGEPVKVLEPHDKRGNRDWSLVEVRGRRGYVPSNYLAVLPSVVAPPTAPFC</sequence>
<dbReference type="Pfam" id="PF00621">
    <property type="entry name" value="RhoGEF"/>
    <property type="match status" value="1"/>
</dbReference>
<proteinExistence type="predicted"/>
<dbReference type="InterPro" id="IPR035899">
    <property type="entry name" value="DBL_dom_sf"/>
</dbReference>
<dbReference type="Gene3D" id="1.20.1270.60">
    <property type="entry name" value="Arfaptin homology (AH) domain/BAR domain"/>
    <property type="match status" value="1"/>
</dbReference>
<dbReference type="InterPro" id="IPR051492">
    <property type="entry name" value="Dynamin-Rho_GEF"/>
</dbReference>
<dbReference type="SUPFAM" id="SSF50044">
    <property type="entry name" value="SH3-domain"/>
    <property type="match status" value="2"/>
</dbReference>
<evidence type="ECO:0000313" key="7">
    <source>
        <dbReference type="Proteomes" id="UP000034805"/>
    </source>
</evidence>
<dbReference type="STRING" id="113540.ENSSFOP00015057002"/>
<dbReference type="Proteomes" id="UP000034805">
    <property type="component" value="Unassembled WGS sequence"/>
</dbReference>
<dbReference type="Gene3D" id="2.30.30.40">
    <property type="entry name" value="SH3 Domains"/>
    <property type="match status" value="2"/>
</dbReference>
<dbReference type="InterPro" id="IPR027267">
    <property type="entry name" value="AH/BAR_dom_sf"/>
</dbReference>
<dbReference type="PANTHER" id="PTHR22834:SF9">
    <property type="entry name" value="RHO GUANINE NUCLEOTIDE EXCHANGE FACTOR 37"/>
    <property type="match status" value="1"/>
</dbReference>
<dbReference type="SMART" id="SM00326">
    <property type="entry name" value="SH3"/>
    <property type="match status" value="2"/>
</dbReference>
<feature type="compositionally biased region" description="Low complexity" evidence="3">
    <location>
        <begin position="28"/>
        <end position="37"/>
    </location>
</feature>
<dbReference type="SUPFAM" id="SSF103657">
    <property type="entry name" value="BAR/IMD domain-like"/>
    <property type="match status" value="1"/>
</dbReference>
<evidence type="ECO:0000259" key="4">
    <source>
        <dbReference type="PROSITE" id="PS50002"/>
    </source>
</evidence>
<dbReference type="PROSITE" id="PS50010">
    <property type="entry name" value="DH_2"/>
    <property type="match status" value="1"/>
</dbReference>
<feature type="domain" description="SH3" evidence="4">
    <location>
        <begin position="650"/>
        <end position="713"/>
    </location>
</feature>
<protein>
    <recommendedName>
        <fullName evidence="8">Rho guanine nucleotide exchange factor 37-like</fullName>
    </recommendedName>
</protein>
<organism evidence="6 7">
    <name type="scientific">Scleropages formosus</name>
    <name type="common">Asian bonytongue</name>
    <name type="synonym">Osteoglossum formosum</name>
    <dbReference type="NCBI Taxonomy" id="113540"/>
    <lineage>
        <taxon>Eukaryota</taxon>
        <taxon>Metazoa</taxon>
        <taxon>Chordata</taxon>
        <taxon>Craniata</taxon>
        <taxon>Vertebrata</taxon>
        <taxon>Euteleostomi</taxon>
        <taxon>Actinopterygii</taxon>
        <taxon>Neopterygii</taxon>
        <taxon>Teleostei</taxon>
        <taxon>Osteoglossocephala</taxon>
        <taxon>Osteoglossomorpha</taxon>
        <taxon>Osteoglossiformes</taxon>
        <taxon>Osteoglossidae</taxon>
        <taxon>Scleropages</taxon>
    </lineage>
</organism>
<dbReference type="PANTHER" id="PTHR22834">
    <property type="entry name" value="NUCLEAR FUSION PROTEIN FUS2"/>
    <property type="match status" value="1"/>
</dbReference>
<feature type="domain" description="SH3" evidence="4">
    <location>
        <begin position="550"/>
        <end position="613"/>
    </location>
</feature>
<dbReference type="GO" id="GO:0005085">
    <property type="term" value="F:guanyl-nucleotide exchange factor activity"/>
    <property type="evidence" value="ECO:0007669"/>
    <property type="project" value="InterPro"/>
</dbReference>
<feature type="region of interest" description="Disordered" evidence="3">
    <location>
        <begin position="27"/>
        <end position="64"/>
    </location>
</feature>
<dbReference type="FunFam" id="1.20.900.10:FF:000063">
    <property type="entry name" value="Rho guanine nucleotide exchange factor (GEF) 37"/>
    <property type="match status" value="1"/>
</dbReference>
<evidence type="ECO:0000256" key="3">
    <source>
        <dbReference type="SAM" id="MobiDB-lite"/>
    </source>
</evidence>
<dbReference type="SMART" id="SM00325">
    <property type="entry name" value="RhoGEF"/>
    <property type="match status" value="1"/>
</dbReference>
<dbReference type="Gene3D" id="1.20.900.10">
    <property type="entry name" value="Dbl homology (DH) domain"/>
    <property type="match status" value="1"/>
</dbReference>
<dbReference type="SUPFAM" id="SSF48065">
    <property type="entry name" value="DBL homology domain (DH-domain)"/>
    <property type="match status" value="1"/>
</dbReference>
<keyword evidence="1 2" id="KW-0728">SH3 domain</keyword>
<evidence type="ECO:0000256" key="1">
    <source>
        <dbReference type="ARBA" id="ARBA00022443"/>
    </source>
</evidence>
<evidence type="ECO:0008006" key="8">
    <source>
        <dbReference type="Google" id="ProtNLM"/>
    </source>
</evidence>
<dbReference type="InterPro" id="IPR001452">
    <property type="entry name" value="SH3_domain"/>
</dbReference>
<gene>
    <name evidence="6" type="ORF">Z043_109659</name>
</gene>
<accession>A0A0P7V8S8</accession>
<evidence type="ECO:0000259" key="5">
    <source>
        <dbReference type="PROSITE" id="PS50010"/>
    </source>
</evidence>
<dbReference type="GO" id="GO:0005737">
    <property type="term" value="C:cytoplasm"/>
    <property type="evidence" value="ECO:0007669"/>
    <property type="project" value="TreeGrafter"/>
</dbReference>
<dbReference type="AlphaFoldDB" id="A0A0P7V8S8"/>
<evidence type="ECO:0000313" key="6">
    <source>
        <dbReference type="EMBL" id="KPP71438.1"/>
    </source>
</evidence>
<comment type="caution">
    <text evidence="6">The sequence shown here is derived from an EMBL/GenBank/DDBJ whole genome shotgun (WGS) entry which is preliminary data.</text>
</comment>
<name>A0A0P7V8S8_SCLFO</name>
<reference evidence="6 7" key="1">
    <citation type="submission" date="2015-08" db="EMBL/GenBank/DDBJ databases">
        <title>The genome of the Asian arowana (Scleropages formosus).</title>
        <authorList>
            <person name="Tan M.H."/>
            <person name="Gan H.M."/>
            <person name="Croft L.J."/>
            <person name="Austin C.M."/>
        </authorList>
    </citation>
    <scope>NUCLEOTIDE SEQUENCE [LARGE SCALE GENOMIC DNA]</scope>
    <source>
        <strain evidence="6">Aro1</strain>
    </source>
</reference>
<dbReference type="Pfam" id="PF07653">
    <property type="entry name" value="SH3_2"/>
    <property type="match status" value="1"/>
</dbReference>
<dbReference type="Pfam" id="PF14604">
    <property type="entry name" value="SH3_9"/>
    <property type="match status" value="1"/>
</dbReference>